<accession>A0A7Y9ZCN7</accession>
<comment type="function">
    <text evidence="1">Required for the transposition of the insertion element.</text>
</comment>
<reference evidence="7 8" key="1">
    <citation type="submission" date="2020-07" db="EMBL/GenBank/DDBJ databases">
        <title>Sequencing the genomes of 1000 actinobacteria strains.</title>
        <authorList>
            <person name="Klenk H.-P."/>
        </authorList>
    </citation>
    <scope>NUCLEOTIDE SEQUENCE [LARGE SCALE GENOMIC DNA]</scope>
    <source>
        <strain evidence="7 8">DSM 19970</strain>
    </source>
</reference>
<comment type="similarity">
    <text evidence="2">Belongs to the transposase mutator family.</text>
</comment>
<dbReference type="AlphaFoldDB" id="A0A7Y9ZCN7"/>
<dbReference type="InterPro" id="IPR001207">
    <property type="entry name" value="Transposase_mutator"/>
</dbReference>
<proteinExistence type="inferred from homology"/>
<keyword evidence="6" id="KW-0812">Transmembrane</keyword>
<name>A0A7Y9ZCN7_9MICO</name>
<feature type="transmembrane region" description="Helical" evidence="6">
    <location>
        <begin position="60"/>
        <end position="84"/>
    </location>
</feature>
<dbReference type="Pfam" id="PF00872">
    <property type="entry name" value="Transposase_mut"/>
    <property type="match status" value="1"/>
</dbReference>
<organism evidence="7 8">
    <name type="scientific">Demequina lutea</name>
    <dbReference type="NCBI Taxonomy" id="431489"/>
    <lineage>
        <taxon>Bacteria</taxon>
        <taxon>Bacillati</taxon>
        <taxon>Actinomycetota</taxon>
        <taxon>Actinomycetes</taxon>
        <taxon>Micrococcales</taxon>
        <taxon>Demequinaceae</taxon>
        <taxon>Demequina</taxon>
    </lineage>
</organism>
<evidence type="ECO:0000256" key="5">
    <source>
        <dbReference type="ARBA" id="ARBA00023172"/>
    </source>
</evidence>
<evidence type="ECO:0000256" key="6">
    <source>
        <dbReference type="SAM" id="Phobius"/>
    </source>
</evidence>
<dbReference type="EMBL" id="JACBZO010000001">
    <property type="protein sequence ID" value="NYI40901.1"/>
    <property type="molecule type" value="Genomic_DNA"/>
</dbReference>
<dbReference type="Proteomes" id="UP000547973">
    <property type="component" value="Unassembled WGS sequence"/>
</dbReference>
<evidence type="ECO:0000313" key="7">
    <source>
        <dbReference type="EMBL" id="NYI40901.1"/>
    </source>
</evidence>
<sequence>MGMTIGTEVGDVGADQLRDRNASFGSTLVPKGARRLGGLEDMIVSLYAGGMTIRDIQHHLAALAVVAVVIPAGLLGGAFAAPVAGPPDAGTLR</sequence>
<keyword evidence="6" id="KW-1133">Transmembrane helix</keyword>
<evidence type="ECO:0000256" key="1">
    <source>
        <dbReference type="ARBA" id="ARBA00002190"/>
    </source>
</evidence>
<evidence type="ECO:0000256" key="3">
    <source>
        <dbReference type="ARBA" id="ARBA00022578"/>
    </source>
</evidence>
<dbReference type="GO" id="GO:0003677">
    <property type="term" value="F:DNA binding"/>
    <property type="evidence" value="ECO:0007669"/>
    <property type="project" value="UniProtKB-KW"/>
</dbReference>
<keyword evidence="6" id="KW-0472">Membrane</keyword>
<gene>
    <name evidence="7" type="ORF">BKA03_001020</name>
</gene>
<dbReference type="GO" id="GO:0004803">
    <property type="term" value="F:transposase activity"/>
    <property type="evidence" value="ECO:0007669"/>
    <property type="project" value="InterPro"/>
</dbReference>
<keyword evidence="8" id="KW-1185">Reference proteome</keyword>
<evidence type="ECO:0000256" key="2">
    <source>
        <dbReference type="ARBA" id="ARBA00010961"/>
    </source>
</evidence>
<keyword evidence="5" id="KW-0233">DNA recombination</keyword>
<evidence type="ECO:0000256" key="4">
    <source>
        <dbReference type="ARBA" id="ARBA00023125"/>
    </source>
</evidence>
<evidence type="ECO:0000313" key="8">
    <source>
        <dbReference type="Proteomes" id="UP000547973"/>
    </source>
</evidence>
<keyword evidence="3" id="KW-0815">Transposition</keyword>
<keyword evidence="4" id="KW-0238">DNA-binding</keyword>
<protein>
    <submittedName>
        <fullName evidence="7">Transposase-like protein</fullName>
    </submittedName>
</protein>
<comment type="caution">
    <text evidence="7">The sequence shown here is derived from an EMBL/GenBank/DDBJ whole genome shotgun (WGS) entry which is preliminary data.</text>
</comment>
<dbReference type="GO" id="GO:0006313">
    <property type="term" value="P:DNA transposition"/>
    <property type="evidence" value="ECO:0007669"/>
    <property type="project" value="InterPro"/>
</dbReference>